<feature type="compositionally biased region" description="Polar residues" evidence="1">
    <location>
        <begin position="28"/>
        <end position="39"/>
    </location>
</feature>
<feature type="compositionally biased region" description="Low complexity" evidence="1">
    <location>
        <begin position="1"/>
        <end position="27"/>
    </location>
</feature>
<dbReference type="OrthoDB" id="7366224at2"/>
<dbReference type="RefSeq" id="WP_004337406.1">
    <property type="nucleotide sequence ID" value="NZ_AMXE01000028.1"/>
</dbReference>
<evidence type="ECO:0000313" key="4">
    <source>
        <dbReference type="Proteomes" id="UP000013232"/>
    </source>
</evidence>
<feature type="region of interest" description="Disordered" evidence="1">
    <location>
        <begin position="1"/>
        <end position="40"/>
    </location>
</feature>
<dbReference type="Gene3D" id="1.10.132.90">
    <property type="match status" value="1"/>
</dbReference>
<evidence type="ECO:0000313" key="3">
    <source>
        <dbReference type="EMBL" id="ENO88229.1"/>
    </source>
</evidence>
<organism evidence="3 4">
    <name type="scientific">Thauera linaloolentis (strain DSM 12138 / JCM 21573 / CCUG 41526 / CIP 105981 / IAM 15112 / NBRC 102519 / 47Lol)</name>
    <dbReference type="NCBI Taxonomy" id="1123367"/>
    <lineage>
        <taxon>Bacteria</taxon>
        <taxon>Pseudomonadati</taxon>
        <taxon>Pseudomonadota</taxon>
        <taxon>Betaproteobacteria</taxon>
        <taxon>Rhodocyclales</taxon>
        <taxon>Zoogloeaceae</taxon>
        <taxon>Thauera</taxon>
    </lineage>
</organism>
<sequence length="206" mass="21501">MATTGSGINQAAGGSAAQAPQAATSIQRGESASRMSTAETVRHEQNAAIITASLQVSIKAGNDSLALLYRSAIDHLNEVLAPGQNVDVIGKAMEQDNSPEATAERILSFATGFFDAYAAQHPGKDTDTLARDFTDLVRGGFEKGFNEARDILQGLGVLGGSDIESGIMKTYELVSKGFDDFLAAKLKPAAEAQPQTDEGAKPAEKA</sequence>
<protein>
    <recommendedName>
        <fullName evidence="2">DUF5610 domain-containing protein</fullName>
    </recommendedName>
</protein>
<dbReference type="EMBL" id="AMXE01000028">
    <property type="protein sequence ID" value="ENO88229.1"/>
    <property type="molecule type" value="Genomic_DNA"/>
</dbReference>
<dbReference type="Proteomes" id="UP000013232">
    <property type="component" value="Unassembled WGS sequence"/>
</dbReference>
<reference evidence="3 4" key="1">
    <citation type="submission" date="2012-09" db="EMBL/GenBank/DDBJ databases">
        <title>Draft Genome Sequences of 6 Strains from Genus Thauera.</title>
        <authorList>
            <person name="Liu B."/>
            <person name="Shapleigh J.P."/>
            <person name="Frostegard A.H."/>
        </authorList>
    </citation>
    <scope>NUCLEOTIDE SEQUENCE [LARGE SCALE GENOMIC DNA]</scope>
    <source>
        <strain evidence="4">47Lol / DSM 12138</strain>
    </source>
</reference>
<gene>
    <name evidence="3" type="ORF">C666_09215</name>
</gene>
<proteinExistence type="predicted"/>
<dbReference type="eggNOG" id="ENOG5031M9J">
    <property type="taxonomic scope" value="Bacteria"/>
</dbReference>
<comment type="caution">
    <text evidence="3">The sequence shown here is derived from an EMBL/GenBank/DDBJ whole genome shotgun (WGS) entry which is preliminary data.</text>
</comment>
<dbReference type="InterPro" id="IPR041651">
    <property type="entry name" value="DUF5610"/>
</dbReference>
<evidence type="ECO:0000259" key="2">
    <source>
        <dbReference type="Pfam" id="PF18433"/>
    </source>
</evidence>
<evidence type="ECO:0000256" key="1">
    <source>
        <dbReference type="SAM" id="MobiDB-lite"/>
    </source>
</evidence>
<keyword evidence="4" id="KW-1185">Reference proteome</keyword>
<accession>N6Z7T3</accession>
<feature type="domain" description="DUF5610" evidence="2">
    <location>
        <begin position="62"/>
        <end position="181"/>
    </location>
</feature>
<dbReference type="AlphaFoldDB" id="N6Z7T3"/>
<dbReference type="STRING" id="1123367.GCA_000621305_02929"/>
<dbReference type="Pfam" id="PF18433">
    <property type="entry name" value="DUF5610"/>
    <property type="match status" value="1"/>
</dbReference>
<name>N6Z7T3_THAL4</name>